<protein>
    <recommendedName>
        <fullName evidence="5">PH domain-containing protein</fullName>
    </recommendedName>
</protein>
<keyword evidence="2" id="KW-0812">Transmembrane</keyword>
<comment type="caution">
    <text evidence="3">The sequence shown here is derived from an EMBL/GenBank/DDBJ whole genome shotgun (WGS) entry which is preliminary data.</text>
</comment>
<keyword evidence="2" id="KW-0472">Membrane</keyword>
<dbReference type="RefSeq" id="WP_378259425.1">
    <property type="nucleotide sequence ID" value="NZ_JBHSIT010000008.1"/>
</dbReference>
<keyword evidence="2" id="KW-1133">Transmembrane helix</keyword>
<feature type="transmembrane region" description="Helical" evidence="2">
    <location>
        <begin position="18"/>
        <end position="35"/>
    </location>
</feature>
<gene>
    <name evidence="3" type="ORF">ACFPCY_25915</name>
</gene>
<evidence type="ECO:0000313" key="4">
    <source>
        <dbReference type="Proteomes" id="UP001595872"/>
    </source>
</evidence>
<dbReference type="EMBL" id="JBHSIT010000008">
    <property type="protein sequence ID" value="MFC4910776.1"/>
    <property type="molecule type" value="Genomic_DNA"/>
</dbReference>
<feature type="region of interest" description="Disordered" evidence="1">
    <location>
        <begin position="301"/>
        <end position="361"/>
    </location>
</feature>
<organism evidence="3 4">
    <name type="scientific">Actinomadura gamaensis</name>
    <dbReference type="NCBI Taxonomy" id="1763541"/>
    <lineage>
        <taxon>Bacteria</taxon>
        <taxon>Bacillati</taxon>
        <taxon>Actinomycetota</taxon>
        <taxon>Actinomycetes</taxon>
        <taxon>Streptosporangiales</taxon>
        <taxon>Thermomonosporaceae</taxon>
        <taxon>Actinomadura</taxon>
    </lineage>
</organism>
<name>A0ABV9U626_9ACTN</name>
<feature type="compositionally biased region" description="Low complexity" evidence="1">
    <location>
        <begin position="310"/>
        <end position="361"/>
    </location>
</feature>
<dbReference type="Proteomes" id="UP001595872">
    <property type="component" value="Unassembled WGS sequence"/>
</dbReference>
<feature type="transmembrane region" description="Helical" evidence="2">
    <location>
        <begin position="259"/>
        <end position="278"/>
    </location>
</feature>
<reference evidence="4" key="1">
    <citation type="journal article" date="2019" name="Int. J. Syst. Evol. Microbiol.">
        <title>The Global Catalogue of Microorganisms (GCM) 10K type strain sequencing project: providing services to taxonomists for standard genome sequencing and annotation.</title>
        <authorList>
            <consortium name="The Broad Institute Genomics Platform"/>
            <consortium name="The Broad Institute Genome Sequencing Center for Infectious Disease"/>
            <person name="Wu L."/>
            <person name="Ma J."/>
        </authorList>
    </citation>
    <scope>NUCLEOTIDE SEQUENCE [LARGE SCALE GENOMIC DNA]</scope>
    <source>
        <strain evidence="4">KLKA75</strain>
    </source>
</reference>
<evidence type="ECO:0000313" key="3">
    <source>
        <dbReference type="EMBL" id="MFC4910776.1"/>
    </source>
</evidence>
<evidence type="ECO:0000256" key="1">
    <source>
        <dbReference type="SAM" id="MobiDB-lite"/>
    </source>
</evidence>
<feature type="transmembrane region" description="Helical" evidence="2">
    <location>
        <begin position="41"/>
        <end position="66"/>
    </location>
</feature>
<accession>A0ABV9U626</accession>
<evidence type="ECO:0000256" key="2">
    <source>
        <dbReference type="SAM" id="Phobius"/>
    </source>
</evidence>
<evidence type="ECO:0008006" key="5">
    <source>
        <dbReference type="Google" id="ProtNLM"/>
    </source>
</evidence>
<feature type="transmembrane region" description="Helical" evidence="2">
    <location>
        <begin position="233"/>
        <end position="253"/>
    </location>
</feature>
<sequence length="774" mass="80596">MEHELVGLHGFGGRFRPVAPGPFVLLAVAAALAPVRPGWLWGALIFAAAAGPWLAGAVAAVLPWTARRRGPAYWRLSERGLERIGPDGSVLTRYERDRIEGLGVTTGDGVLVVQHKFGTAAIGPLQALGLEPLALFVTARRVGIPVRLVHGEVSDLLDPALDDSGRPPGMDDDAEVVIPLGPTRDLAAERRLLDQEAALLAAAHEEITEESAASPAEPAVLASAEPVPSRRRVLLLGGLAGALGAVMMLRLAVDGPAGFGVRVAAACWILASLVAVLATRRRSLASGRTVWTIDRDLIQVSRRPRRKRPSSSAAPTGSPSSAAPTGSSPAAAPADSSPAAAPAGSSSAGSSPAGSSPAAAASAGSSSAVRVSPAAEARGVVPARGALVVPASEIAALVVGPGLRADPLTGRPRRSELSVLAFDHRLRLVARLPAHGLDAFQLAHALADRGYRVVTPGARPPRSPEYGLEGLPDIFARVPGGRLVVEDGGLGWADAAGEVVLRMPEERLGGIELLTIAGHAWVRLYDSDGDEFFAAPLSALRITRTDLREAARREGLPVNDAEYDAYLSAAFHSAVSTLTLPASGDAETPALTAGVEAETVAVPELTAPPAPSPADAPGVLLDATRRSRFGTYGVSLVLAEIVAVVGAAWLGPELGGFLTTASWSIPAGLLVGLGGYWLHDRDRPRLRVSPAGIAVVTRRGRVRWELARDRVAGIGIDDAAERLPRLVVWSPTGRVLRQVTFPPDLAELRRACERYGLPWGPPDADHPTPPPPEL</sequence>
<feature type="transmembrane region" description="Helical" evidence="2">
    <location>
        <begin position="656"/>
        <end position="678"/>
    </location>
</feature>
<keyword evidence="4" id="KW-1185">Reference proteome</keyword>
<proteinExistence type="predicted"/>
<feature type="transmembrane region" description="Helical" evidence="2">
    <location>
        <begin position="629"/>
        <end position="650"/>
    </location>
</feature>